<keyword evidence="2" id="KW-0238">DNA-binding</keyword>
<evidence type="ECO:0000259" key="4">
    <source>
        <dbReference type="PROSITE" id="PS01124"/>
    </source>
</evidence>
<feature type="domain" description="HTH araC/xylS-type" evidence="4">
    <location>
        <begin position="203"/>
        <end position="301"/>
    </location>
</feature>
<dbReference type="PROSITE" id="PS01124">
    <property type="entry name" value="HTH_ARAC_FAMILY_2"/>
    <property type="match status" value="1"/>
</dbReference>
<dbReference type="PANTHER" id="PTHR46796">
    <property type="entry name" value="HTH-TYPE TRANSCRIPTIONAL ACTIVATOR RHAS-RELATED"/>
    <property type="match status" value="1"/>
</dbReference>
<dbReference type="InterPro" id="IPR032783">
    <property type="entry name" value="AraC_lig"/>
</dbReference>
<reference evidence="5 6" key="1">
    <citation type="submission" date="2018-07" db="EMBL/GenBank/DDBJ databases">
        <title>Dyella monticola sp. nov. and Dyella psychrodurans sp. nov. isolated from monsoon evergreen broad-leaved forest soil of Dinghu Mountain, China.</title>
        <authorList>
            <person name="Gao Z."/>
            <person name="Qiu L."/>
        </authorList>
    </citation>
    <scope>NUCLEOTIDE SEQUENCE [LARGE SCALE GENOMIC DNA]</scope>
    <source>
        <strain evidence="5 6">4MSK11</strain>
    </source>
</reference>
<comment type="caution">
    <text evidence="5">The sequence shown here is derived from an EMBL/GenBank/DDBJ whole genome shotgun (WGS) entry which is preliminary data.</text>
</comment>
<keyword evidence="1" id="KW-0805">Transcription regulation</keyword>
<dbReference type="InterPro" id="IPR014710">
    <property type="entry name" value="RmlC-like_jellyroll"/>
</dbReference>
<dbReference type="Gene3D" id="2.60.120.10">
    <property type="entry name" value="Jelly Rolls"/>
    <property type="match status" value="1"/>
</dbReference>
<dbReference type="SUPFAM" id="SSF46689">
    <property type="entry name" value="Homeodomain-like"/>
    <property type="match status" value="2"/>
</dbReference>
<evidence type="ECO:0000256" key="2">
    <source>
        <dbReference type="ARBA" id="ARBA00023125"/>
    </source>
</evidence>
<dbReference type="AlphaFoldDB" id="A0A370X2Z6"/>
<dbReference type="PANTHER" id="PTHR46796:SF7">
    <property type="entry name" value="ARAC FAMILY TRANSCRIPTIONAL REGULATOR"/>
    <property type="match status" value="1"/>
</dbReference>
<dbReference type="SUPFAM" id="SSF51182">
    <property type="entry name" value="RmlC-like cupins"/>
    <property type="match status" value="1"/>
</dbReference>
<evidence type="ECO:0000313" key="5">
    <source>
        <dbReference type="EMBL" id="RDS82667.1"/>
    </source>
</evidence>
<dbReference type="Pfam" id="PF12852">
    <property type="entry name" value="Cupin_6"/>
    <property type="match status" value="1"/>
</dbReference>
<keyword evidence="3" id="KW-0804">Transcription</keyword>
<dbReference type="Proteomes" id="UP000255334">
    <property type="component" value="Unassembled WGS sequence"/>
</dbReference>
<gene>
    <name evidence="5" type="ORF">DWU99_14855</name>
</gene>
<dbReference type="InterPro" id="IPR011051">
    <property type="entry name" value="RmlC_Cupin_sf"/>
</dbReference>
<dbReference type="SMART" id="SM00342">
    <property type="entry name" value="HTH_ARAC"/>
    <property type="match status" value="1"/>
</dbReference>
<proteinExistence type="predicted"/>
<evidence type="ECO:0000313" key="6">
    <source>
        <dbReference type="Proteomes" id="UP000255334"/>
    </source>
</evidence>
<dbReference type="GO" id="GO:0043565">
    <property type="term" value="F:sequence-specific DNA binding"/>
    <property type="evidence" value="ECO:0007669"/>
    <property type="project" value="InterPro"/>
</dbReference>
<name>A0A370X2Z6_9GAMM</name>
<evidence type="ECO:0000256" key="3">
    <source>
        <dbReference type="ARBA" id="ARBA00023163"/>
    </source>
</evidence>
<organism evidence="5 6">
    <name type="scientific">Dyella psychrodurans</name>
    <dbReference type="NCBI Taxonomy" id="1927960"/>
    <lineage>
        <taxon>Bacteria</taxon>
        <taxon>Pseudomonadati</taxon>
        <taxon>Pseudomonadota</taxon>
        <taxon>Gammaproteobacteria</taxon>
        <taxon>Lysobacterales</taxon>
        <taxon>Rhodanobacteraceae</taxon>
        <taxon>Dyella</taxon>
    </lineage>
</organism>
<dbReference type="RefSeq" id="WP_115478843.1">
    <property type="nucleotide sequence ID" value="NZ_QRBF01000005.1"/>
</dbReference>
<dbReference type="InterPro" id="IPR009057">
    <property type="entry name" value="Homeodomain-like_sf"/>
</dbReference>
<dbReference type="InterPro" id="IPR018060">
    <property type="entry name" value="HTH_AraC"/>
</dbReference>
<dbReference type="EMBL" id="QRBF01000005">
    <property type="protein sequence ID" value="RDS82667.1"/>
    <property type="molecule type" value="Genomic_DNA"/>
</dbReference>
<dbReference type="Pfam" id="PF12833">
    <property type="entry name" value="HTH_18"/>
    <property type="match status" value="1"/>
</dbReference>
<accession>A0A370X2Z6</accession>
<protein>
    <submittedName>
        <fullName evidence="5">AraC family transcriptional regulator</fullName>
    </submittedName>
</protein>
<sequence>MDNLSHLIRTLAPSGTVNLHCLLAGIWVAPHPEAPPGHVPYHVILDGKLRLRTGHGTQIFEAGDVLVFPHGTSHTLESVVLGENDAAPDYEGEQHFNGAVTQVVIRGEGAALDMLCGKFIMGETGSSLLRSLPDVLHIRASERTPLFALIEIMRSESADPKPGSAALIDELSSALFTLLMRRLMAEKHLTGTVLALLADARMSRAVEAVLLDPAQPWTVGTMAERAHVSRATFARRFAQLGGLSPLEWVTSVRMELAARLLVREGLAANQVAERCGYASEAAFGRVFKKHYRSGPGTYRRDMLKQTSENLSRV</sequence>
<evidence type="ECO:0000256" key="1">
    <source>
        <dbReference type="ARBA" id="ARBA00023015"/>
    </source>
</evidence>
<dbReference type="Gene3D" id="1.10.10.60">
    <property type="entry name" value="Homeodomain-like"/>
    <property type="match status" value="2"/>
</dbReference>
<keyword evidence="6" id="KW-1185">Reference proteome</keyword>
<dbReference type="OrthoDB" id="9783876at2"/>
<dbReference type="GO" id="GO:0003700">
    <property type="term" value="F:DNA-binding transcription factor activity"/>
    <property type="evidence" value="ECO:0007669"/>
    <property type="project" value="InterPro"/>
</dbReference>
<dbReference type="InterPro" id="IPR050204">
    <property type="entry name" value="AraC_XylS_family_regulators"/>
</dbReference>